<keyword evidence="2" id="KW-0547">Nucleotide-binding</keyword>
<dbReference type="SMART" id="SM00174">
    <property type="entry name" value="RHO"/>
    <property type="match status" value="1"/>
</dbReference>
<dbReference type="SMART" id="SM00173">
    <property type="entry name" value="RAS"/>
    <property type="match status" value="1"/>
</dbReference>
<name>A0A9Q0LDL1_ANAIG</name>
<comment type="similarity">
    <text evidence="1">Belongs to the small GTPase superfamily. Rho family.</text>
</comment>
<dbReference type="PROSITE" id="PS51421">
    <property type="entry name" value="RAS"/>
    <property type="match status" value="1"/>
</dbReference>
<organism evidence="4 5">
    <name type="scientific">Anaeramoeba ignava</name>
    <name type="common">Anaerobic marine amoeba</name>
    <dbReference type="NCBI Taxonomy" id="1746090"/>
    <lineage>
        <taxon>Eukaryota</taxon>
        <taxon>Metamonada</taxon>
        <taxon>Anaeramoebidae</taxon>
        <taxon>Anaeramoeba</taxon>
    </lineage>
</organism>
<dbReference type="PANTHER" id="PTHR24072">
    <property type="entry name" value="RHO FAMILY GTPASE"/>
    <property type="match status" value="1"/>
</dbReference>
<reference evidence="4" key="1">
    <citation type="submission" date="2022-10" db="EMBL/GenBank/DDBJ databases">
        <title>Novel sulphate-reducing endosymbionts in the free-living metamonad Anaeramoeba.</title>
        <authorList>
            <person name="Jerlstrom-Hultqvist J."/>
            <person name="Cepicka I."/>
            <person name="Gallot-Lavallee L."/>
            <person name="Salas-Leiva D."/>
            <person name="Curtis B.A."/>
            <person name="Zahonova K."/>
            <person name="Pipaliya S."/>
            <person name="Dacks J."/>
            <person name="Roger A.J."/>
        </authorList>
    </citation>
    <scope>NUCLEOTIDE SEQUENCE</scope>
    <source>
        <strain evidence="4">BMAN</strain>
    </source>
</reference>
<comment type="caution">
    <text evidence="4">The sequence shown here is derived from an EMBL/GenBank/DDBJ whole genome shotgun (WGS) entry which is preliminary data.</text>
</comment>
<sequence>MSNFETIKCVVIGDEKVGKTSLIIKSSRKQFQPEYIPKKADNYSLLTKFNSKTIQIGFWDTISNDESNRLRPLSYAKTDIFLVCFSLSSRSSFENVESKWIPEIKLYSPNVPFILVGTKKDLRANHNFIQNLKNKNQLISSKQARKLAKKLDAFQYIEVSVLSHQNISKVVDETIRSVLYPESKKKKSLRKLNDEKKCSIL</sequence>
<dbReference type="CDD" id="cd00157">
    <property type="entry name" value="Rho"/>
    <property type="match status" value="1"/>
</dbReference>
<accession>A0A9Q0LDL1</accession>
<gene>
    <name evidence="4" type="ORF">M0811_02148</name>
</gene>
<dbReference type="OrthoDB" id="8830751at2759"/>
<dbReference type="Gene3D" id="3.40.50.300">
    <property type="entry name" value="P-loop containing nucleotide triphosphate hydrolases"/>
    <property type="match status" value="1"/>
</dbReference>
<dbReference type="NCBIfam" id="TIGR00231">
    <property type="entry name" value="small_GTP"/>
    <property type="match status" value="1"/>
</dbReference>
<dbReference type="GO" id="GO:0005525">
    <property type="term" value="F:GTP binding"/>
    <property type="evidence" value="ECO:0007669"/>
    <property type="project" value="UniProtKB-KW"/>
</dbReference>
<protein>
    <submittedName>
        <fullName evidence="4">Rho-related gtp-binding protein rhog</fullName>
    </submittedName>
</protein>
<dbReference type="PRINTS" id="PR00449">
    <property type="entry name" value="RASTRNSFRMNG"/>
</dbReference>
<evidence type="ECO:0000256" key="1">
    <source>
        <dbReference type="ARBA" id="ARBA00010142"/>
    </source>
</evidence>
<dbReference type="AlphaFoldDB" id="A0A9Q0LDL1"/>
<keyword evidence="5" id="KW-1185">Reference proteome</keyword>
<dbReference type="InterPro" id="IPR001806">
    <property type="entry name" value="Small_GTPase"/>
</dbReference>
<proteinExistence type="inferred from homology"/>
<dbReference type="InterPro" id="IPR027417">
    <property type="entry name" value="P-loop_NTPase"/>
</dbReference>
<dbReference type="InterPro" id="IPR005225">
    <property type="entry name" value="Small_GTP-bd"/>
</dbReference>
<evidence type="ECO:0000256" key="3">
    <source>
        <dbReference type="ARBA" id="ARBA00023134"/>
    </source>
</evidence>
<evidence type="ECO:0000256" key="2">
    <source>
        <dbReference type="ARBA" id="ARBA00022741"/>
    </source>
</evidence>
<dbReference type="Proteomes" id="UP001149090">
    <property type="component" value="Unassembled WGS sequence"/>
</dbReference>
<dbReference type="GO" id="GO:0003924">
    <property type="term" value="F:GTPase activity"/>
    <property type="evidence" value="ECO:0007669"/>
    <property type="project" value="InterPro"/>
</dbReference>
<dbReference type="PROSITE" id="PS51419">
    <property type="entry name" value="RAB"/>
    <property type="match status" value="1"/>
</dbReference>
<dbReference type="FunFam" id="3.40.50.300:FF:001179">
    <property type="entry name" value="Rho family GTPase"/>
    <property type="match status" value="1"/>
</dbReference>
<dbReference type="InterPro" id="IPR003578">
    <property type="entry name" value="Small_GTPase_Rho"/>
</dbReference>
<dbReference type="GO" id="GO:0007264">
    <property type="term" value="P:small GTPase-mediated signal transduction"/>
    <property type="evidence" value="ECO:0007669"/>
    <property type="project" value="InterPro"/>
</dbReference>
<evidence type="ECO:0000313" key="5">
    <source>
        <dbReference type="Proteomes" id="UP001149090"/>
    </source>
</evidence>
<dbReference type="EMBL" id="JAPDFW010000103">
    <property type="protein sequence ID" value="KAJ5069578.1"/>
    <property type="molecule type" value="Genomic_DNA"/>
</dbReference>
<keyword evidence="3" id="KW-0342">GTP-binding</keyword>
<evidence type="ECO:0000313" key="4">
    <source>
        <dbReference type="EMBL" id="KAJ5069578.1"/>
    </source>
</evidence>
<dbReference type="Pfam" id="PF00071">
    <property type="entry name" value="Ras"/>
    <property type="match status" value="1"/>
</dbReference>
<dbReference type="SUPFAM" id="SSF52540">
    <property type="entry name" value="P-loop containing nucleoside triphosphate hydrolases"/>
    <property type="match status" value="1"/>
</dbReference>
<dbReference type="PROSITE" id="PS51420">
    <property type="entry name" value="RHO"/>
    <property type="match status" value="1"/>
</dbReference>
<dbReference type="SMART" id="SM00175">
    <property type="entry name" value="RAB"/>
    <property type="match status" value="1"/>
</dbReference>